<evidence type="ECO:0000313" key="3">
    <source>
        <dbReference type="Proteomes" id="UP001589595"/>
    </source>
</evidence>
<evidence type="ECO:0000256" key="1">
    <source>
        <dbReference type="SAM" id="MobiDB-lite"/>
    </source>
</evidence>
<dbReference type="GeneID" id="67210559"/>
<dbReference type="RefSeq" id="WP_222923149.1">
    <property type="nucleotide sequence ID" value="NZ_CP082286.1"/>
</dbReference>
<keyword evidence="3" id="KW-1185">Reference proteome</keyword>
<gene>
    <name evidence="2" type="ORF">ACFFOL_11575</name>
</gene>
<feature type="compositionally biased region" description="Polar residues" evidence="1">
    <location>
        <begin position="43"/>
        <end position="52"/>
    </location>
</feature>
<dbReference type="EMBL" id="JBHMAJ010000007">
    <property type="protein sequence ID" value="MFB9824802.1"/>
    <property type="molecule type" value="Genomic_DNA"/>
</dbReference>
<dbReference type="InterPro" id="IPR006311">
    <property type="entry name" value="TAT_signal"/>
</dbReference>
<sequence>MASDPSPTRRSLLAGLAALAGCTSSHGSDGDQPTVNPALEGSPTASPTRTSRPSPTESPTAGPTATAAPPGSSRFDDRPCPPVLDACFHRSDSETPVFVRPSAERVAPGDELTMSLVNRHDEAVFIGPYYWTVWRERDAGGWLNVDDREVIPDLGAAVPPGGTYDWRVPVDADTDGGTGVDIAASNVPFASGVYCFGHRSDVPLSAGSDDQGRVGALFEVE</sequence>
<evidence type="ECO:0000313" key="2">
    <source>
        <dbReference type="EMBL" id="MFB9824802.1"/>
    </source>
</evidence>
<feature type="compositionally biased region" description="Low complexity" evidence="1">
    <location>
        <begin position="53"/>
        <end position="73"/>
    </location>
</feature>
<organism evidence="2 3">
    <name type="scientific">Halobaculum roseum</name>
    <dbReference type="NCBI Taxonomy" id="2175149"/>
    <lineage>
        <taxon>Archaea</taxon>
        <taxon>Methanobacteriati</taxon>
        <taxon>Methanobacteriota</taxon>
        <taxon>Stenosarchaea group</taxon>
        <taxon>Halobacteria</taxon>
        <taxon>Halobacteriales</taxon>
        <taxon>Haloferacaceae</taxon>
        <taxon>Halobaculum</taxon>
    </lineage>
</organism>
<proteinExistence type="predicted"/>
<dbReference type="AlphaFoldDB" id="A0ABD5MMU3"/>
<comment type="caution">
    <text evidence="2">The sequence shown here is derived from an EMBL/GenBank/DDBJ whole genome shotgun (WGS) entry which is preliminary data.</text>
</comment>
<feature type="region of interest" description="Disordered" evidence="1">
    <location>
        <begin position="21"/>
        <end position="79"/>
    </location>
</feature>
<dbReference type="Proteomes" id="UP001589595">
    <property type="component" value="Unassembled WGS sequence"/>
</dbReference>
<reference evidence="2" key="1">
    <citation type="submission" date="2024-09" db="EMBL/GenBank/DDBJ databases">
        <authorList>
            <person name="Sun Q."/>
        </authorList>
    </citation>
    <scope>NUCLEOTIDE SEQUENCE [LARGE SCALE GENOMIC DNA]</scope>
    <source>
        <strain evidence="2">JCM 31273</strain>
    </source>
</reference>
<accession>A0ABD5MMU3</accession>
<dbReference type="PROSITE" id="PS51318">
    <property type="entry name" value="TAT"/>
    <property type="match status" value="1"/>
</dbReference>
<protein>
    <submittedName>
        <fullName evidence="2">Uncharacterized protein</fullName>
    </submittedName>
</protein>
<name>A0ABD5MMU3_9EURY</name>
<feature type="compositionally biased region" description="Polar residues" evidence="1">
    <location>
        <begin position="22"/>
        <end position="35"/>
    </location>
</feature>